<evidence type="ECO:0000313" key="2">
    <source>
        <dbReference type="EMBL" id="KNC70207.1"/>
    </source>
</evidence>
<protein>
    <submittedName>
        <fullName evidence="2">Uncharacterized protein</fullName>
    </submittedName>
</protein>
<gene>
    <name evidence="2" type="ORF">SARC_17272</name>
</gene>
<sequence>MLEELAETENELEIARSDLTREQTDGDNLRRRHRAALRELDSVREERDSVREEPDTAARSARDRHPRGSRTG</sequence>
<dbReference type="Proteomes" id="UP000054560">
    <property type="component" value="Unassembled WGS sequence"/>
</dbReference>
<keyword evidence="3" id="KW-1185">Reference proteome</keyword>
<dbReference type="AlphaFoldDB" id="A0A0L0F0G1"/>
<dbReference type="EMBL" id="KQ251819">
    <property type="protein sequence ID" value="KNC70207.1"/>
    <property type="molecule type" value="Genomic_DNA"/>
</dbReference>
<dbReference type="GeneID" id="25917776"/>
<name>A0A0L0F0G1_9EUKA</name>
<feature type="compositionally biased region" description="Basic and acidic residues" evidence="1">
    <location>
        <begin position="13"/>
        <end position="29"/>
    </location>
</feature>
<accession>A0A0L0F0G1</accession>
<feature type="region of interest" description="Disordered" evidence="1">
    <location>
        <begin position="1"/>
        <end position="72"/>
    </location>
</feature>
<feature type="compositionally biased region" description="Acidic residues" evidence="1">
    <location>
        <begin position="1"/>
        <end position="12"/>
    </location>
</feature>
<proteinExistence type="predicted"/>
<organism evidence="2 3">
    <name type="scientific">Sphaeroforma arctica JP610</name>
    <dbReference type="NCBI Taxonomy" id="667725"/>
    <lineage>
        <taxon>Eukaryota</taxon>
        <taxon>Ichthyosporea</taxon>
        <taxon>Ichthyophonida</taxon>
        <taxon>Sphaeroforma</taxon>
    </lineage>
</organism>
<evidence type="ECO:0000256" key="1">
    <source>
        <dbReference type="SAM" id="MobiDB-lite"/>
    </source>
</evidence>
<dbReference type="RefSeq" id="XP_014144109.1">
    <property type="nucleotide sequence ID" value="XM_014288634.1"/>
</dbReference>
<reference evidence="2 3" key="1">
    <citation type="submission" date="2011-02" db="EMBL/GenBank/DDBJ databases">
        <title>The Genome Sequence of Sphaeroforma arctica JP610.</title>
        <authorList>
            <consortium name="The Broad Institute Genome Sequencing Platform"/>
            <person name="Russ C."/>
            <person name="Cuomo C."/>
            <person name="Young S.K."/>
            <person name="Zeng Q."/>
            <person name="Gargeya S."/>
            <person name="Alvarado L."/>
            <person name="Berlin A."/>
            <person name="Chapman S.B."/>
            <person name="Chen Z."/>
            <person name="Freedman E."/>
            <person name="Gellesch M."/>
            <person name="Goldberg J."/>
            <person name="Griggs A."/>
            <person name="Gujja S."/>
            <person name="Heilman E."/>
            <person name="Heiman D."/>
            <person name="Howarth C."/>
            <person name="Mehta T."/>
            <person name="Neiman D."/>
            <person name="Pearson M."/>
            <person name="Roberts A."/>
            <person name="Saif S."/>
            <person name="Shea T."/>
            <person name="Shenoy N."/>
            <person name="Sisk P."/>
            <person name="Stolte C."/>
            <person name="Sykes S."/>
            <person name="White J."/>
            <person name="Yandava C."/>
            <person name="Burger G."/>
            <person name="Gray M.W."/>
            <person name="Holland P.W.H."/>
            <person name="King N."/>
            <person name="Lang F.B.F."/>
            <person name="Roger A.J."/>
            <person name="Ruiz-Trillo I."/>
            <person name="Haas B."/>
            <person name="Nusbaum C."/>
            <person name="Birren B."/>
        </authorList>
    </citation>
    <scope>NUCLEOTIDE SEQUENCE [LARGE SCALE GENOMIC DNA]</scope>
    <source>
        <strain evidence="2 3">JP610</strain>
    </source>
</reference>
<evidence type="ECO:0000313" key="3">
    <source>
        <dbReference type="Proteomes" id="UP000054560"/>
    </source>
</evidence>
<feature type="non-terminal residue" evidence="2">
    <location>
        <position position="72"/>
    </location>
</feature>
<feature type="compositionally biased region" description="Basic and acidic residues" evidence="1">
    <location>
        <begin position="36"/>
        <end position="63"/>
    </location>
</feature>